<dbReference type="Pfam" id="PF02518">
    <property type="entry name" value="HATPase_c"/>
    <property type="match status" value="1"/>
</dbReference>
<dbReference type="InterPro" id="IPR003661">
    <property type="entry name" value="HisK_dim/P_dom"/>
</dbReference>
<name>A0A3S4UK73_9GAMM</name>
<dbReference type="InterPro" id="IPR036890">
    <property type="entry name" value="HATPase_C_sf"/>
</dbReference>
<accession>A0A3S4UK73</accession>
<dbReference type="Gene3D" id="1.10.287.130">
    <property type="match status" value="1"/>
</dbReference>
<dbReference type="Pfam" id="PF00512">
    <property type="entry name" value="HisKA"/>
    <property type="match status" value="1"/>
</dbReference>
<evidence type="ECO:0000256" key="2">
    <source>
        <dbReference type="ARBA" id="ARBA00004236"/>
    </source>
</evidence>
<keyword evidence="13" id="KW-0902">Two-component regulatory system</keyword>
<dbReference type="InterPro" id="IPR003594">
    <property type="entry name" value="HATPase_dom"/>
</dbReference>
<dbReference type="InterPro" id="IPR050351">
    <property type="entry name" value="BphY/WalK/GraS-like"/>
</dbReference>
<dbReference type="InterPro" id="IPR036097">
    <property type="entry name" value="HisK_dim/P_sf"/>
</dbReference>
<dbReference type="SUPFAM" id="SSF55874">
    <property type="entry name" value="ATPase domain of HSP90 chaperone/DNA topoisomerase II/histidine kinase"/>
    <property type="match status" value="1"/>
</dbReference>
<gene>
    <name evidence="16" type="primary">phoR</name>
    <name evidence="16" type="ORF">NCTC10297_00676</name>
</gene>
<dbReference type="GO" id="GO:0004721">
    <property type="term" value="F:phosphoprotein phosphatase activity"/>
    <property type="evidence" value="ECO:0007669"/>
    <property type="project" value="TreeGrafter"/>
</dbReference>
<dbReference type="EC" id="2.7.13.3" evidence="3"/>
<evidence type="ECO:0000256" key="5">
    <source>
        <dbReference type="ARBA" id="ARBA00022475"/>
    </source>
</evidence>
<feature type="domain" description="Histidine kinase" evidence="15">
    <location>
        <begin position="130"/>
        <end position="344"/>
    </location>
</feature>
<dbReference type="PANTHER" id="PTHR45453">
    <property type="entry name" value="PHOSPHATE REGULON SENSOR PROTEIN PHOR"/>
    <property type="match status" value="1"/>
</dbReference>
<dbReference type="FunFam" id="3.30.565.10:FF:000006">
    <property type="entry name" value="Sensor histidine kinase WalK"/>
    <property type="match status" value="1"/>
</dbReference>
<dbReference type="FunFam" id="1.10.287.130:FF:000001">
    <property type="entry name" value="Two-component sensor histidine kinase"/>
    <property type="match status" value="1"/>
</dbReference>
<keyword evidence="5" id="KW-1003">Cell membrane</keyword>
<dbReference type="SUPFAM" id="SSF47384">
    <property type="entry name" value="Homodimeric domain of signal transducing histidine kinase"/>
    <property type="match status" value="1"/>
</dbReference>
<sequence length="351" mass="38643">MNQAIDECKLLHQLADGVVVVAYEAGSVRVVFGNTAAKTLLGMSNPSSDDTSNLVQLFDDEIGQYLLDRLTHGDKDGAADACFYQKNAHTDGVLQLSITAVPNHPQLLVVIKDYTRTWQLEQMRTDFVGNVSHELRTPLTVILGYLENFGMMDDLSPALARGTKLMHEQAIRMNALINDLLMLSRLESDETKPMVAVNMPRLLMQIFDEAQATNKAGHLIDLHLDTDKNILGIESYLYSAIINLVVNAIKYTPAGGEIDISYEEIADGVQLSVTDNGIGIADEHLKRLTERFYRVDSGRSRATGGTGLGLAIVKHILAKHHAKLHISSQQGRGSTFRMIFPTTQLADGLMK</sequence>
<comment type="catalytic activity">
    <reaction evidence="1">
        <text>ATP + protein L-histidine = ADP + protein N-phospho-L-histidine.</text>
        <dbReference type="EC" id="2.7.13.3"/>
    </reaction>
</comment>
<dbReference type="SMART" id="SM00387">
    <property type="entry name" value="HATPase_c"/>
    <property type="match status" value="1"/>
</dbReference>
<evidence type="ECO:0000256" key="4">
    <source>
        <dbReference type="ARBA" id="ARBA00022448"/>
    </source>
</evidence>
<dbReference type="GO" id="GO:0000155">
    <property type="term" value="F:phosphorelay sensor kinase activity"/>
    <property type="evidence" value="ECO:0007669"/>
    <property type="project" value="InterPro"/>
</dbReference>
<dbReference type="NCBIfam" id="TIGR02966">
    <property type="entry name" value="phoR_proteo"/>
    <property type="match status" value="1"/>
</dbReference>
<proteinExistence type="predicted"/>
<dbReference type="InterPro" id="IPR004358">
    <property type="entry name" value="Sig_transdc_His_kin-like_C"/>
</dbReference>
<dbReference type="PANTHER" id="PTHR45453:SF1">
    <property type="entry name" value="PHOSPHATE REGULON SENSOR PROTEIN PHOR"/>
    <property type="match status" value="1"/>
</dbReference>
<evidence type="ECO:0000256" key="6">
    <source>
        <dbReference type="ARBA" id="ARBA00022553"/>
    </source>
</evidence>
<keyword evidence="10" id="KW-0418">Kinase</keyword>
<evidence type="ECO:0000256" key="11">
    <source>
        <dbReference type="ARBA" id="ARBA00022840"/>
    </source>
</evidence>
<dbReference type="KEGG" id="mcun:NCTC10297_00676"/>
<evidence type="ECO:0000256" key="8">
    <source>
        <dbReference type="ARBA" id="ARBA00022692"/>
    </source>
</evidence>
<evidence type="ECO:0000256" key="12">
    <source>
        <dbReference type="ARBA" id="ARBA00022989"/>
    </source>
</evidence>
<dbReference type="AlphaFoldDB" id="A0A3S4UK73"/>
<dbReference type="RefSeq" id="WP_227543430.1">
    <property type="nucleotide sequence ID" value="NZ_LR134343.1"/>
</dbReference>
<dbReference type="SMART" id="SM00388">
    <property type="entry name" value="HisKA"/>
    <property type="match status" value="1"/>
</dbReference>
<evidence type="ECO:0000259" key="15">
    <source>
        <dbReference type="PROSITE" id="PS50109"/>
    </source>
</evidence>
<keyword evidence="4" id="KW-0813">Transport</keyword>
<reference evidence="16 17" key="1">
    <citation type="submission" date="2018-12" db="EMBL/GenBank/DDBJ databases">
        <authorList>
            <consortium name="Pathogen Informatics"/>
        </authorList>
    </citation>
    <scope>NUCLEOTIDE SEQUENCE [LARGE SCALE GENOMIC DNA]</scope>
    <source>
        <strain evidence="16 17">NCTC10297</strain>
    </source>
</reference>
<keyword evidence="8" id="KW-0812">Transmembrane</keyword>
<evidence type="ECO:0000313" key="17">
    <source>
        <dbReference type="Proteomes" id="UP000274100"/>
    </source>
</evidence>
<keyword evidence="14" id="KW-0472">Membrane</keyword>
<evidence type="ECO:0000256" key="14">
    <source>
        <dbReference type="ARBA" id="ARBA00023136"/>
    </source>
</evidence>
<comment type="subcellular location">
    <subcellularLocation>
        <location evidence="2">Cell membrane</location>
    </subcellularLocation>
</comment>
<dbReference type="CDD" id="cd00082">
    <property type="entry name" value="HisKA"/>
    <property type="match status" value="1"/>
</dbReference>
<organism evidence="16 17">
    <name type="scientific">Moraxella cuniculi</name>
    <dbReference type="NCBI Taxonomy" id="34061"/>
    <lineage>
        <taxon>Bacteria</taxon>
        <taxon>Pseudomonadati</taxon>
        <taxon>Pseudomonadota</taxon>
        <taxon>Gammaproteobacteria</taxon>
        <taxon>Moraxellales</taxon>
        <taxon>Moraxellaceae</taxon>
        <taxon>Moraxella</taxon>
    </lineage>
</organism>
<dbReference type="PROSITE" id="PS50109">
    <property type="entry name" value="HIS_KIN"/>
    <property type="match status" value="1"/>
</dbReference>
<dbReference type="InterPro" id="IPR014310">
    <property type="entry name" value="Sig_transdc_His_kinase_PhoR"/>
</dbReference>
<dbReference type="PRINTS" id="PR00344">
    <property type="entry name" value="BCTRLSENSOR"/>
</dbReference>
<dbReference type="Gene3D" id="3.30.565.10">
    <property type="entry name" value="Histidine kinase-like ATPase, C-terminal domain"/>
    <property type="match status" value="1"/>
</dbReference>
<keyword evidence="12" id="KW-1133">Transmembrane helix</keyword>
<evidence type="ECO:0000256" key="10">
    <source>
        <dbReference type="ARBA" id="ARBA00022777"/>
    </source>
</evidence>
<dbReference type="GO" id="GO:0005524">
    <property type="term" value="F:ATP binding"/>
    <property type="evidence" value="ECO:0007669"/>
    <property type="project" value="UniProtKB-KW"/>
</dbReference>
<dbReference type="InterPro" id="IPR005467">
    <property type="entry name" value="His_kinase_dom"/>
</dbReference>
<dbReference type="Proteomes" id="UP000274100">
    <property type="component" value="Chromosome"/>
</dbReference>
<keyword evidence="9" id="KW-0547">Nucleotide-binding</keyword>
<dbReference type="GO" id="GO:0005886">
    <property type="term" value="C:plasma membrane"/>
    <property type="evidence" value="ECO:0007669"/>
    <property type="project" value="UniProtKB-SubCell"/>
</dbReference>
<evidence type="ECO:0000256" key="3">
    <source>
        <dbReference type="ARBA" id="ARBA00012438"/>
    </source>
</evidence>
<evidence type="ECO:0000256" key="7">
    <source>
        <dbReference type="ARBA" id="ARBA00022679"/>
    </source>
</evidence>
<keyword evidence="11" id="KW-0067">ATP-binding</keyword>
<protein>
    <recommendedName>
        <fullName evidence="3">histidine kinase</fullName>
        <ecNumber evidence="3">2.7.13.3</ecNumber>
    </recommendedName>
</protein>
<dbReference type="GO" id="GO:0016036">
    <property type="term" value="P:cellular response to phosphate starvation"/>
    <property type="evidence" value="ECO:0007669"/>
    <property type="project" value="TreeGrafter"/>
</dbReference>
<keyword evidence="7 16" id="KW-0808">Transferase</keyword>
<evidence type="ECO:0000256" key="13">
    <source>
        <dbReference type="ARBA" id="ARBA00023012"/>
    </source>
</evidence>
<evidence type="ECO:0000313" key="16">
    <source>
        <dbReference type="EMBL" id="VEG12743.1"/>
    </source>
</evidence>
<evidence type="ECO:0000256" key="1">
    <source>
        <dbReference type="ARBA" id="ARBA00000085"/>
    </source>
</evidence>
<evidence type="ECO:0000256" key="9">
    <source>
        <dbReference type="ARBA" id="ARBA00022741"/>
    </source>
</evidence>
<dbReference type="EMBL" id="LR134343">
    <property type="protein sequence ID" value="VEG12743.1"/>
    <property type="molecule type" value="Genomic_DNA"/>
</dbReference>
<keyword evidence="6" id="KW-0597">Phosphoprotein</keyword>